<dbReference type="Proteomes" id="UP000087171">
    <property type="component" value="Chromosome Ca6"/>
</dbReference>
<dbReference type="GeneID" id="101491686"/>
<dbReference type="GO" id="GO:0005634">
    <property type="term" value="C:nucleus"/>
    <property type="evidence" value="ECO:0007669"/>
    <property type="project" value="UniProtKB-SubCell"/>
</dbReference>
<dbReference type="STRING" id="3827.A0A1S2YFF9"/>
<evidence type="ECO:0000313" key="6">
    <source>
        <dbReference type="RefSeq" id="XP_004503688.1"/>
    </source>
</evidence>
<dbReference type="InterPro" id="IPR045281">
    <property type="entry name" value="CONSTANS-like"/>
</dbReference>
<dbReference type="RefSeq" id="XP_004503688.1">
    <property type="nucleotide sequence ID" value="XM_004503631.3"/>
</dbReference>
<keyword evidence="2 3" id="KW-0539">Nucleus</keyword>
<dbReference type="eggNOG" id="ENOG502RY4T">
    <property type="taxonomic scope" value="Eukaryota"/>
</dbReference>
<dbReference type="AlphaFoldDB" id="A0A1S2YFF9"/>
<accession>A0A1S2YFF9</accession>
<comment type="subcellular location">
    <subcellularLocation>
        <location evidence="1 3">Nucleus</location>
    </subcellularLocation>
</comment>
<dbReference type="InterPro" id="IPR010402">
    <property type="entry name" value="CCT_domain"/>
</dbReference>
<dbReference type="GO" id="GO:0003700">
    <property type="term" value="F:DNA-binding transcription factor activity"/>
    <property type="evidence" value="ECO:0007669"/>
    <property type="project" value="TreeGrafter"/>
</dbReference>
<gene>
    <name evidence="6" type="primary">LOC101491686</name>
</gene>
<dbReference type="Pfam" id="PF06203">
    <property type="entry name" value="CCT"/>
    <property type="match status" value="1"/>
</dbReference>
<reference evidence="5" key="1">
    <citation type="journal article" date="2013" name="Nat. Biotechnol.">
        <title>Draft genome sequence of chickpea (Cicer arietinum) provides a resource for trait improvement.</title>
        <authorList>
            <person name="Varshney R.K."/>
            <person name="Song C."/>
            <person name="Saxena R.K."/>
            <person name="Azam S."/>
            <person name="Yu S."/>
            <person name="Sharpe A.G."/>
            <person name="Cannon S."/>
            <person name="Baek J."/>
            <person name="Rosen B.D."/>
            <person name="Tar'an B."/>
            <person name="Millan T."/>
            <person name="Zhang X."/>
            <person name="Ramsay L.D."/>
            <person name="Iwata A."/>
            <person name="Wang Y."/>
            <person name="Nelson W."/>
            <person name="Farmer A.D."/>
            <person name="Gaur P.M."/>
            <person name="Soderlund C."/>
            <person name="Penmetsa R.V."/>
            <person name="Xu C."/>
            <person name="Bharti A.K."/>
            <person name="He W."/>
            <person name="Winter P."/>
            <person name="Zhao S."/>
            <person name="Hane J.K."/>
            <person name="Carrasquilla-Garcia N."/>
            <person name="Condie J.A."/>
            <person name="Upadhyaya H.D."/>
            <person name="Luo M.C."/>
            <person name="Thudi M."/>
            <person name="Gowda C.L."/>
            <person name="Singh N.P."/>
            <person name="Lichtenzveig J."/>
            <person name="Gali K.K."/>
            <person name="Rubio J."/>
            <person name="Nadarajan N."/>
            <person name="Dolezel J."/>
            <person name="Bansal K.C."/>
            <person name="Xu X."/>
            <person name="Edwards D."/>
            <person name="Zhang G."/>
            <person name="Kahl G."/>
            <person name="Gil J."/>
            <person name="Singh K.B."/>
            <person name="Datta S.K."/>
            <person name="Jackson S.A."/>
            <person name="Wang J."/>
            <person name="Cook D.R."/>
        </authorList>
    </citation>
    <scope>NUCLEOTIDE SEQUENCE [LARGE SCALE GENOMIC DNA]</scope>
    <source>
        <strain evidence="5">cv. CDC Frontier</strain>
    </source>
</reference>
<dbReference type="PaxDb" id="3827-XP_004503688.1"/>
<organism evidence="5 6">
    <name type="scientific">Cicer arietinum</name>
    <name type="common">Chickpea</name>
    <name type="synonym">Garbanzo</name>
    <dbReference type="NCBI Taxonomy" id="3827"/>
    <lineage>
        <taxon>Eukaryota</taxon>
        <taxon>Viridiplantae</taxon>
        <taxon>Streptophyta</taxon>
        <taxon>Embryophyta</taxon>
        <taxon>Tracheophyta</taxon>
        <taxon>Spermatophyta</taxon>
        <taxon>Magnoliopsida</taxon>
        <taxon>eudicotyledons</taxon>
        <taxon>Gunneridae</taxon>
        <taxon>Pentapetalae</taxon>
        <taxon>rosids</taxon>
        <taxon>fabids</taxon>
        <taxon>Fabales</taxon>
        <taxon>Fabaceae</taxon>
        <taxon>Papilionoideae</taxon>
        <taxon>50 kb inversion clade</taxon>
        <taxon>NPAAA clade</taxon>
        <taxon>Hologalegina</taxon>
        <taxon>IRL clade</taxon>
        <taxon>Cicereae</taxon>
        <taxon>Cicer</taxon>
    </lineage>
</organism>
<name>A0A1S2YFF9_CICAR</name>
<evidence type="ECO:0000313" key="5">
    <source>
        <dbReference type="Proteomes" id="UP000087171"/>
    </source>
</evidence>
<evidence type="ECO:0000256" key="2">
    <source>
        <dbReference type="ARBA" id="ARBA00023242"/>
    </source>
</evidence>
<feature type="domain" description="CCT" evidence="4">
    <location>
        <begin position="209"/>
        <end position="251"/>
    </location>
</feature>
<dbReference type="PANTHER" id="PTHR31319:SF103">
    <property type="entry name" value="CCT MOTIF FAMILY PROTEIN"/>
    <property type="match status" value="1"/>
</dbReference>
<dbReference type="PROSITE" id="PS51017">
    <property type="entry name" value="CCT"/>
    <property type="match status" value="1"/>
</dbReference>
<sequence>MSSDLYSFGTTFQTQYSTSQNEELPFFSDSFPFFSNNSNAEVTSQQNSNSFDEPLPNSLHPFSSSFFSFSPPLTENLTTSNENLSAFEVKNEKSQMGVVDYYNINNIQYLPHSYSGVENVSKYMQRSYSSNSFEGKKHNFVFQTHHDNVVDSPIIQTHDRNSPENNSFVGQIRRVCSTGDLQKMKANDMCRREGEEANLKVGRYSAEERKERISKYKAKRTQRNFNKTIKYACRKTLADNRPRVRGRFARNDEYNEIPKPSCLTTDEEQVDFWMEELHLTEGALTDQYINTTYGPTHFQYFGF</sequence>
<evidence type="ECO:0000256" key="1">
    <source>
        <dbReference type="ARBA" id="ARBA00004123"/>
    </source>
</evidence>
<reference evidence="6" key="2">
    <citation type="submission" date="2025-08" db="UniProtKB">
        <authorList>
            <consortium name="RefSeq"/>
        </authorList>
    </citation>
    <scope>IDENTIFICATION</scope>
    <source>
        <tissue evidence="6">Etiolated seedlings</tissue>
    </source>
</reference>
<evidence type="ECO:0000256" key="3">
    <source>
        <dbReference type="PROSITE-ProRule" id="PRU00357"/>
    </source>
</evidence>
<proteinExistence type="predicted"/>
<protein>
    <submittedName>
        <fullName evidence="6">Two-component response regulator-like APRR5 isoform X1</fullName>
    </submittedName>
</protein>
<keyword evidence="5" id="KW-1185">Reference proteome</keyword>
<dbReference type="GO" id="GO:0009909">
    <property type="term" value="P:regulation of flower development"/>
    <property type="evidence" value="ECO:0007669"/>
    <property type="project" value="InterPro"/>
</dbReference>
<evidence type="ECO:0000259" key="4">
    <source>
        <dbReference type="PROSITE" id="PS51017"/>
    </source>
</evidence>
<dbReference type="KEGG" id="cam:101491686"/>
<dbReference type="PANTHER" id="PTHR31319">
    <property type="entry name" value="ZINC FINGER PROTEIN CONSTANS-LIKE 4"/>
    <property type="match status" value="1"/>
</dbReference>
<dbReference type="OrthoDB" id="153872at2759"/>